<name>A0A917I0R2_9SPHI</name>
<keyword evidence="3" id="KW-0813">Transport</keyword>
<feature type="transmembrane region" description="Helical" evidence="8">
    <location>
        <begin position="200"/>
        <end position="222"/>
    </location>
</feature>
<feature type="transmembrane region" description="Helical" evidence="8">
    <location>
        <begin position="59"/>
        <end position="84"/>
    </location>
</feature>
<keyword evidence="6 8" id="KW-1133">Transmembrane helix</keyword>
<dbReference type="Proteomes" id="UP000660862">
    <property type="component" value="Unassembled WGS sequence"/>
</dbReference>
<dbReference type="Pfam" id="PF01594">
    <property type="entry name" value="AI-2E_transport"/>
    <property type="match status" value="1"/>
</dbReference>
<dbReference type="GO" id="GO:0005886">
    <property type="term" value="C:plasma membrane"/>
    <property type="evidence" value="ECO:0007669"/>
    <property type="project" value="UniProtKB-SubCell"/>
</dbReference>
<reference evidence="9" key="1">
    <citation type="journal article" date="2014" name="Int. J. Syst. Evol. Microbiol.">
        <title>Complete genome sequence of Corynebacterium casei LMG S-19264T (=DSM 44701T), isolated from a smear-ripened cheese.</title>
        <authorList>
            <consortium name="US DOE Joint Genome Institute (JGI-PGF)"/>
            <person name="Walter F."/>
            <person name="Albersmeier A."/>
            <person name="Kalinowski J."/>
            <person name="Ruckert C."/>
        </authorList>
    </citation>
    <scope>NUCLEOTIDE SEQUENCE</scope>
    <source>
        <strain evidence="9">CGMCC 1.12195</strain>
    </source>
</reference>
<evidence type="ECO:0000256" key="4">
    <source>
        <dbReference type="ARBA" id="ARBA00022475"/>
    </source>
</evidence>
<feature type="transmembrane region" description="Helical" evidence="8">
    <location>
        <begin position="142"/>
        <end position="166"/>
    </location>
</feature>
<organism evidence="9 10">
    <name type="scientific">Parapedobacter pyrenivorans</name>
    <dbReference type="NCBI Taxonomy" id="1305674"/>
    <lineage>
        <taxon>Bacteria</taxon>
        <taxon>Pseudomonadati</taxon>
        <taxon>Bacteroidota</taxon>
        <taxon>Sphingobacteriia</taxon>
        <taxon>Sphingobacteriales</taxon>
        <taxon>Sphingobacteriaceae</taxon>
        <taxon>Parapedobacter</taxon>
    </lineage>
</organism>
<feature type="transmembrane region" description="Helical" evidence="8">
    <location>
        <begin position="265"/>
        <end position="284"/>
    </location>
</feature>
<accession>A0A917I0R2</accession>
<evidence type="ECO:0000256" key="5">
    <source>
        <dbReference type="ARBA" id="ARBA00022692"/>
    </source>
</evidence>
<dbReference type="EMBL" id="BMER01000006">
    <property type="protein sequence ID" value="GGH02256.1"/>
    <property type="molecule type" value="Genomic_DNA"/>
</dbReference>
<evidence type="ECO:0000313" key="10">
    <source>
        <dbReference type="Proteomes" id="UP000660862"/>
    </source>
</evidence>
<evidence type="ECO:0000256" key="8">
    <source>
        <dbReference type="SAM" id="Phobius"/>
    </source>
</evidence>
<evidence type="ECO:0000313" key="9">
    <source>
        <dbReference type="EMBL" id="GGH02256.1"/>
    </source>
</evidence>
<evidence type="ECO:0000256" key="1">
    <source>
        <dbReference type="ARBA" id="ARBA00004651"/>
    </source>
</evidence>
<evidence type="ECO:0000256" key="6">
    <source>
        <dbReference type="ARBA" id="ARBA00022989"/>
    </source>
</evidence>
<comment type="caution">
    <text evidence="9">The sequence shown here is derived from an EMBL/GenBank/DDBJ whole genome shotgun (WGS) entry which is preliminary data.</text>
</comment>
<proteinExistence type="inferred from homology"/>
<sequence length="366" mass="40050">MTQQASSRRAAYVITTATFSVAGLYFAAPFLIPIVLAALLAMLLTGTSNRLERGGMSRGLASFILVLALVCGLALLFIVLSWQVNRLADDFGEMKEKFIDHVSAIREWVSDTLGIGIDEQEKMLNEQKNSATGQADDLLFNFINTLATVAVNTVLVVVYTFLLLLYRSHLKKVALRIVPDEKKQNTDRIIHKSVAVSGNYLTGLFSMIAVLWVMYSIGFGIVGLEGAILFAILCGILEIVPFFGNFVGNLIAIFAVLAQGGDGRMVLGIVAVYLLVQFLQTYVLEPLVVGQQVNINPLFTIMGLVAGELLWGIAGMALAIPVIGIIKIICDNVPELHAYGVLIGPERAKKNRTSFFHIVKRKFRQK</sequence>
<comment type="subcellular location">
    <subcellularLocation>
        <location evidence="1">Cell membrane</location>
        <topology evidence="1">Multi-pass membrane protein</topology>
    </subcellularLocation>
</comment>
<evidence type="ECO:0000256" key="7">
    <source>
        <dbReference type="ARBA" id="ARBA00023136"/>
    </source>
</evidence>
<dbReference type="AlphaFoldDB" id="A0A917I0R2"/>
<dbReference type="InterPro" id="IPR002549">
    <property type="entry name" value="AI-2E-like"/>
</dbReference>
<feature type="transmembrane region" description="Helical" evidence="8">
    <location>
        <begin position="24"/>
        <end position="47"/>
    </location>
</feature>
<dbReference type="PANTHER" id="PTHR21716:SF53">
    <property type="entry name" value="PERMEASE PERM-RELATED"/>
    <property type="match status" value="1"/>
</dbReference>
<evidence type="ECO:0000256" key="3">
    <source>
        <dbReference type="ARBA" id="ARBA00022448"/>
    </source>
</evidence>
<dbReference type="RefSeq" id="WP_229738902.1">
    <property type="nucleotide sequence ID" value="NZ_BMER01000006.1"/>
</dbReference>
<feature type="transmembrane region" description="Helical" evidence="8">
    <location>
        <begin position="304"/>
        <end position="326"/>
    </location>
</feature>
<keyword evidence="7 8" id="KW-0472">Membrane</keyword>
<feature type="transmembrane region" description="Helical" evidence="8">
    <location>
        <begin position="228"/>
        <end position="258"/>
    </location>
</feature>
<keyword evidence="5 8" id="KW-0812">Transmembrane</keyword>
<comment type="similarity">
    <text evidence="2">Belongs to the autoinducer-2 exporter (AI-2E) (TC 2.A.86) family.</text>
</comment>
<gene>
    <name evidence="9" type="ORF">GCM10007415_43050</name>
</gene>
<reference evidence="9" key="2">
    <citation type="submission" date="2020-09" db="EMBL/GenBank/DDBJ databases">
        <authorList>
            <person name="Sun Q."/>
            <person name="Zhou Y."/>
        </authorList>
    </citation>
    <scope>NUCLEOTIDE SEQUENCE</scope>
    <source>
        <strain evidence="9">CGMCC 1.12195</strain>
    </source>
</reference>
<evidence type="ECO:0000256" key="2">
    <source>
        <dbReference type="ARBA" id="ARBA00009773"/>
    </source>
</evidence>
<dbReference type="PANTHER" id="PTHR21716">
    <property type="entry name" value="TRANSMEMBRANE PROTEIN"/>
    <property type="match status" value="1"/>
</dbReference>
<keyword evidence="10" id="KW-1185">Reference proteome</keyword>
<protein>
    <submittedName>
        <fullName evidence="9">AI-2E family transporter</fullName>
    </submittedName>
</protein>
<keyword evidence="4" id="KW-1003">Cell membrane</keyword>